<sequence>MCTLPFALFGQCGAGAHKTIEVRIEPRSLIGVSHDTTDWRRVATPNDRERLRGWRQAWIAALAKASASVNAGTLTADPLLFDPDRALPGATPPPGAYHCRVYKLGANGTAMHNITIYPEVDCHVTRDGAVSSLYKVSGPQRPVGLLFPDSSSRAVFLGTMVIGDETRPLNYGQDVNRDLAGYVERIGEQRWRLVLPRPRFESLLDVVEIVPAPR</sequence>
<organism evidence="1 2">
    <name type="scientific">Sphingomonas glacialis</name>
    <dbReference type="NCBI Taxonomy" id="658225"/>
    <lineage>
        <taxon>Bacteria</taxon>
        <taxon>Pseudomonadati</taxon>
        <taxon>Pseudomonadota</taxon>
        <taxon>Alphaproteobacteria</taxon>
        <taxon>Sphingomonadales</taxon>
        <taxon>Sphingomonadaceae</taxon>
        <taxon>Sphingomonas</taxon>
    </lineage>
</organism>
<dbReference type="InterPro" id="IPR032609">
    <property type="entry name" value="DUF4893"/>
</dbReference>
<dbReference type="Proteomes" id="UP000652430">
    <property type="component" value="Unassembled WGS sequence"/>
</dbReference>
<reference evidence="2" key="1">
    <citation type="journal article" date="2019" name="Int. J. Syst. Evol. Microbiol.">
        <title>The Global Catalogue of Microorganisms (GCM) 10K type strain sequencing project: providing services to taxonomists for standard genome sequencing and annotation.</title>
        <authorList>
            <consortium name="The Broad Institute Genomics Platform"/>
            <consortium name="The Broad Institute Genome Sequencing Center for Infectious Disease"/>
            <person name="Wu L."/>
            <person name="Ma J."/>
        </authorList>
    </citation>
    <scope>NUCLEOTIDE SEQUENCE [LARGE SCALE GENOMIC DNA]</scope>
    <source>
        <strain evidence="2">CGMCC 1.8957</strain>
    </source>
</reference>
<dbReference type="EMBL" id="BNAQ01000001">
    <property type="protein sequence ID" value="GHH11249.1"/>
    <property type="molecule type" value="Genomic_DNA"/>
</dbReference>
<name>A0ABQ3LCH2_9SPHN</name>
<evidence type="ECO:0000313" key="2">
    <source>
        <dbReference type="Proteomes" id="UP000652430"/>
    </source>
</evidence>
<comment type="caution">
    <text evidence="1">The sequence shown here is derived from an EMBL/GenBank/DDBJ whole genome shotgun (WGS) entry which is preliminary data.</text>
</comment>
<accession>A0ABQ3LCH2</accession>
<keyword evidence="2" id="KW-1185">Reference proteome</keyword>
<gene>
    <name evidence="1" type="ORF">GCM10008023_09980</name>
</gene>
<evidence type="ECO:0008006" key="3">
    <source>
        <dbReference type="Google" id="ProtNLM"/>
    </source>
</evidence>
<dbReference type="Pfam" id="PF16233">
    <property type="entry name" value="DUF4893"/>
    <property type="match status" value="1"/>
</dbReference>
<protein>
    <recommendedName>
        <fullName evidence="3">DUF4893 domain-containing protein</fullName>
    </recommendedName>
</protein>
<evidence type="ECO:0000313" key="1">
    <source>
        <dbReference type="EMBL" id="GHH11249.1"/>
    </source>
</evidence>
<proteinExistence type="predicted"/>